<name>G4Z7Y7_PHYSP</name>
<accession>G4Z7Y7</accession>
<dbReference type="Proteomes" id="UP000002640">
    <property type="component" value="Unassembled WGS sequence"/>
</dbReference>
<feature type="chain" id="PRO_5003471815" description="RxLR effector protein" evidence="1">
    <location>
        <begin position="23"/>
        <end position="235"/>
    </location>
</feature>
<organism evidence="2 3">
    <name type="scientific">Phytophthora sojae (strain P6497)</name>
    <name type="common">Soybean stem and root rot agent</name>
    <name type="synonym">Phytophthora megasperma f. sp. glycines</name>
    <dbReference type="NCBI Taxonomy" id="1094619"/>
    <lineage>
        <taxon>Eukaryota</taxon>
        <taxon>Sar</taxon>
        <taxon>Stramenopiles</taxon>
        <taxon>Oomycota</taxon>
        <taxon>Peronosporomycetes</taxon>
        <taxon>Peronosporales</taxon>
        <taxon>Peronosporaceae</taxon>
        <taxon>Phytophthora</taxon>
    </lineage>
</organism>
<dbReference type="GeneID" id="20646104"/>
<feature type="signal peptide" evidence="1">
    <location>
        <begin position="1"/>
        <end position="22"/>
    </location>
</feature>
<protein>
    <recommendedName>
        <fullName evidence="4">RxLR effector protein</fullName>
    </recommendedName>
</protein>
<reference evidence="2 3" key="1">
    <citation type="journal article" date="2006" name="Science">
        <title>Phytophthora genome sequences uncover evolutionary origins and mechanisms of pathogenesis.</title>
        <authorList>
            <person name="Tyler B.M."/>
            <person name="Tripathy S."/>
            <person name="Zhang X."/>
            <person name="Dehal P."/>
            <person name="Jiang R.H."/>
            <person name="Aerts A."/>
            <person name="Arredondo F.D."/>
            <person name="Baxter L."/>
            <person name="Bensasson D."/>
            <person name="Beynon J.L."/>
            <person name="Chapman J."/>
            <person name="Damasceno C.M."/>
            <person name="Dorrance A.E."/>
            <person name="Dou D."/>
            <person name="Dickerman A.W."/>
            <person name="Dubchak I.L."/>
            <person name="Garbelotto M."/>
            <person name="Gijzen M."/>
            <person name="Gordon S.G."/>
            <person name="Govers F."/>
            <person name="Grunwald N.J."/>
            <person name="Huang W."/>
            <person name="Ivors K.L."/>
            <person name="Jones R.W."/>
            <person name="Kamoun S."/>
            <person name="Krampis K."/>
            <person name="Lamour K.H."/>
            <person name="Lee M.K."/>
            <person name="McDonald W.H."/>
            <person name="Medina M."/>
            <person name="Meijer H.J."/>
            <person name="Nordberg E.K."/>
            <person name="Maclean D.J."/>
            <person name="Ospina-Giraldo M.D."/>
            <person name="Morris P.F."/>
            <person name="Phuntumart V."/>
            <person name="Putnam N.H."/>
            <person name="Rash S."/>
            <person name="Rose J.K."/>
            <person name="Sakihama Y."/>
            <person name="Salamov A.A."/>
            <person name="Savidor A."/>
            <person name="Scheuring C.F."/>
            <person name="Smith B.M."/>
            <person name="Sobral B.W."/>
            <person name="Terry A."/>
            <person name="Torto-Alalibo T.A."/>
            <person name="Win J."/>
            <person name="Xu Z."/>
            <person name="Zhang H."/>
            <person name="Grigoriev I.V."/>
            <person name="Rokhsar D.S."/>
            <person name="Boore J.L."/>
        </authorList>
    </citation>
    <scope>NUCLEOTIDE SEQUENCE [LARGE SCALE GENOMIC DNA]</scope>
    <source>
        <strain evidence="2 3">P6497</strain>
    </source>
</reference>
<evidence type="ECO:0000256" key="1">
    <source>
        <dbReference type="SAM" id="SignalP"/>
    </source>
</evidence>
<keyword evidence="3" id="KW-1185">Reference proteome</keyword>
<dbReference type="KEGG" id="psoj:PHYSODRAFT_330296"/>
<evidence type="ECO:0008006" key="4">
    <source>
        <dbReference type="Google" id="ProtNLM"/>
    </source>
</evidence>
<dbReference type="EMBL" id="JH159153">
    <property type="protein sequence ID" value="EGZ22522.1"/>
    <property type="molecule type" value="Genomic_DNA"/>
</dbReference>
<dbReference type="InParanoid" id="G4Z7Y7"/>
<dbReference type="AlphaFoldDB" id="G4Z7Y7"/>
<sequence>MNFSYLLKAIALLALLALNVNAATLDQARRLRAEPSIDHGALLPERQLSGMQAIRAVTNAIKKAFNYPIVDKAKENYEKIKHATTKNVTGQEQPDKLVEQASKRERRLTHRAFLSSFMAATDDSDMQVLAGQHVGNVGNTSAVYQCSLRSLVASIPAIALLALLALNVNAATLDQARRLRAEPSIDHGALLPERQLSGMQAIRAVTNAIKKAFNYPIVDKAKENYEKIKHATTKK</sequence>
<gene>
    <name evidence="2" type="ORF">PHYSODRAFT_330296</name>
</gene>
<keyword evidence="1" id="KW-0732">Signal</keyword>
<evidence type="ECO:0000313" key="2">
    <source>
        <dbReference type="EMBL" id="EGZ22522.1"/>
    </source>
</evidence>
<evidence type="ECO:0000313" key="3">
    <source>
        <dbReference type="Proteomes" id="UP000002640"/>
    </source>
</evidence>
<dbReference type="RefSeq" id="XP_009525239.1">
    <property type="nucleotide sequence ID" value="XM_009526944.1"/>
</dbReference>
<proteinExistence type="predicted"/>